<dbReference type="RefSeq" id="WP_116064800.1">
    <property type="nucleotide sequence ID" value="NZ_QRDZ01000037.1"/>
</dbReference>
<evidence type="ECO:0000256" key="1">
    <source>
        <dbReference type="ARBA" id="ARBA00022603"/>
    </source>
</evidence>
<evidence type="ECO:0000256" key="4">
    <source>
        <dbReference type="SAM" id="Phobius"/>
    </source>
</evidence>
<protein>
    <recommendedName>
        <fullName evidence="7">Methyltransferase family protein</fullName>
    </recommendedName>
</protein>
<dbReference type="InterPro" id="IPR026170">
    <property type="entry name" value="FAM173A/B"/>
</dbReference>
<name>A0A3D9I610_9BACL</name>
<dbReference type="PANTHER" id="PTHR13610">
    <property type="entry name" value="METHYLTRANSFERASE DOMAIN-CONTAINING PROTEIN"/>
    <property type="match status" value="1"/>
</dbReference>
<comment type="caution">
    <text evidence="5">The sequence shown here is derived from an EMBL/GenBank/DDBJ whole genome shotgun (WGS) entry which is preliminary data.</text>
</comment>
<evidence type="ECO:0000256" key="3">
    <source>
        <dbReference type="ARBA" id="ARBA00022691"/>
    </source>
</evidence>
<sequence length="193" mass="21435">MNLGIVETITLAIAALALLVVCSIVWTSWRNGITPTPTSPRVMRAVAEEVNRLNSEGVLVEAGSGWGTLGLYLGRHCKNWRVEGVENSPVPLILSKLAAWIAAGSWRLSRREGPGRSVSFRRGNLYDVSYREADAVVAYLYSGAMRRFGPLLAEQLRPGAHVVSVCFALPDWQPERVVTCSDLYRTRIYVYRK</sequence>
<dbReference type="EMBL" id="QRDZ01000037">
    <property type="protein sequence ID" value="RED57075.1"/>
    <property type="molecule type" value="Genomic_DNA"/>
</dbReference>
<evidence type="ECO:0008006" key="7">
    <source>
        <dbReference type="Google" id="ProtNLM"/>
    </source>
</evidence>
<evidence type="ECO:0000313" key="5">
    <source>
        <dbReference type="EMBL" id="RED57075.1"/>
    </source>
</evidence>
<organism evidence="5 6">
    <name type="scientific">Cohnella phaseoli</name>
    <dbReference type="NCBI Taxonomy" id="456490"/>
    <lineage>
        <taxon>Bacteria</taxon>
        <taxon>Bacillati</taxon>
        <taxon>Bacillota</taxon>
        <taxon>Bacilli</taxon>
        <taxon>Bacillales</taxon>
        <taxon>Paenibacillaceae</taxon>
        <taxon>Cohnella</taxon>
    </lineage>
</organism>
<dbReference type="PANTHER" id="PTHR13610:SF9">
    <property type="entry name" value="FI06469P"/>
    <property type="match status" value="1"/>
</dbReference>
<dbReference type="SUPFAM" id="SSF53335">
    <property type="entry name" value="S-adenosyl-L-methionine-dependent methyltransferases"/>
    <property type="match status" value="1"/>
</dbReference>
<keyword evidence="4" id="KW-1133">Transmembrane helix</keyword>
<dbReference type="OrthoDB" id="5510758at2"/>
<keyword evidence="3" id="KW-0949">S-adenosyl-L-methionine</keyword>
<feature type="transmembrane region" description="Helical" evidence="4">
    <location>
        <begin position="9"/>
        <end position="29"/>
    </location>
</feature>
<dbReference type="AlphaFoldDB" id="A0A3D9I610"/>
<gene>
    <name evidence="5" type="ORF">DFP98_13767</name>
</gene>
<dbReference type="GO" id="GO:0032259">
    <property type="term" value="P:methylation"/>
    <property type="evidence" value="ECO:0007669"/>
    <property type="project" value="UniProtKB-KW"/>
</dbReference>
<evidence type="ECO:0000313" key="6">
    <source>
        <dbReference type="Proteomes" id="UP000256977"/>
    </source>
</evidence>
<dbReference type="Gene3D" id="3.40.50.150">
    <property type="entry name" value="Vaccinia Virus protein VP39"/>
    <property type="match status" value="1"/>
</dbReference>
<keyword evidence="4" id="KW-0812">Transmembrane</keyword>
<keyword evidence="6" id="KW-1185">Reference proteome</keyword>
<keyword evidence="1" id="KW-0489">Methyltransferase</keyword>
<keyword evidence="4" id="KW-0472">Membrane</keyword>
<dbReference type="InterPro" id="IPR029063">
    <property type="entry name" value="SAM-dependent_MTases_sf"/>
</dbReference>
<dbReference type="Proteomes" id="UP000256977">
    <property type="component" value="Unassembled WGS sequence"/>
</dbReference>
<reference evidence="5 6" key="1">
    <citation type="submission" date="2018-07" db="EMBL/GenBank/DDBJ databases">
        <title>Genomic Encyclopedia of Type Strains, Phase III (KMG-III): the genomes of soil and plant-associated and newly described type strains.</title>
        <authorList>
            <person name="Whitman W."/>
        </authorList>
    </citation>
    <scope>NUCLEOTIDE SEQUENCE [LARGE SCALE GENOMIC DNA]</scope>
    <source>
        <strain evidence="5 6">CECT 7287</strain>
    </source>
</reference>
<accession>A0A3D9I610</accession>
<proteinExistence type="predicted"/>
<evidence type="ECO:0000256" key="2">
    <source>
        <dbReference type="ARBA" id="ARBA00022679"/>
    </source>
</evidence>
<dbReference type="GO" id="GO:0016279">
    <property type="term" value="F:protein-lysine N-methyltransferase activity"/>
    <property type="evidence" value="ECO:0007669"/>
    <property type="project" value="InterPro"/>
</dbReference>
<keyword evidence="2" id="KW-0808">Transferase</keyword>